<reference evidence="2" key="1">
    <citation type="submission" date="2017-09" db="EMBL/GenBank/DDBJ databases">
        <title>Depth-based differentiation of microbial function through sediment-hosted aquifers and enrichment of novel symbionts in the deep terrestrial subsurface.</title>
        <authorList>
            <person name="Probst A.J."/>
            <person name="Ladd B."/>
            <person name="Jarett J.K."/>
            <person name="Geller-Mcgrath D.E."/>
            <person name="Sieber C.M.K."/>
            <person name="Emerson J.B."/>
            <person name="Anantharaman K."/>
            <person name="Thomas B.C."/>
            <person name="Malmstrom R."/>
            <person name="Stieglmeier M."/>
            <person name="Klingl A."/>
            <person name="Woyke T."/>
            <person name="Ryan C.M."/>
            <person name="Banfield J.F."/>
        </authorList>
    </citation>
    <scope>NUCLEOTIDE SEQUENCE [LARGE SCALE GENOMIC DNA]</scope>
</reference>
<proteinExistence type="predicted"/>
<comment type="caution">
    <text evidence="1">The sequence shown here is derived from an EMBL/GenBank/DDBJ whole genome shotgun (WGS) entry which is preliminary data.</text>
</comment>
<gene>
    <name evidence="1" type="ORF">CO030_05020</name>
</gene>
<organism evidence="1 2">
    <name type="scientific">Candidatus Magasanikbacteria bacterium CG_4_9_14_0_2_um_filter_42_11</name>
    <dbReference type="NCBI Taxonomy" id="1974643"/>
    <lineage>
        <taxon>Bacteria</taxon>
        <taxon>Candidatus Magasanikiibacteriota</taxon>
    </lineage>
</organism>
<dbReference type="AlphaFoldDB" id="A0A2M8F8I8"/>
<accession>A0A2M8F8I8</accession>
<sequence>MHHALKRIGGKEVNTAAQVAVLIQHQHDEAKEKLVSLLDWLHHRRDNKTGDRGTYYKIPEDHRANCPGCRKVITEVAIRGNKSVVHTVGGCTHVLEGTEEILTDWLNRRIQSNGNHLTMNARGLTFKVPKHLRHRCKDCGQKVTQITVWLNEEFDYRCLHPDGNCNAPVTLT</sequence>
<dbReference type="EMBL" id="PFRH01000152">
    <property type="protein sequence ID" value="PJC52018.1"/>
    <property type="molecule type" value="Genomic_DNA"/>
</dbReference>
<evidence type="ECO:0000313" key="1">
    <source>
        <dbReference type="EMBL" id="PJC52018.1"/>
    </source>
</evidence>
<evidence type="ECO:0000313" key="2">
    <source>
        <dbReference type="Proteomes" id="UP000231456"/>
    </source>
</evidence>
<protein>
    <submittedName>
        <fullName evidence="1">Uncharacterized protein</fullName>
    </submittedName>
</protein>
<dbReference type="Proteomes" id="UP000231456">
    <property type="component" value="Unassembled WGS sequence"/>
</dbReference>
<name>A0A2M8F8I8_9BACT</name>